<evidence type="ECO:0000313" key="1">
    <source>
        <dbReference type="EMBL" id="EYB67189.1"/>
    </source>
</evidence>
<keyword evidence="2" id="KW-1185">Reference proteome</keyword>
<evidence type="ECO:0008006" key="3">
    <source>
        <dbReference type="Google" id="ProtNLM"/>
    </source>
</evidence>
<proteinExistence type="predicted"/>
<dbReference type="Proteomes" id="UP000020492">
    <property type="component" value="Unassembled WGS sequence"/>
</dbReference>
<dbReference type="AlphaFoldDB" id="A0A016QN43"/>
<dbReference type="InterPro" id="IPR003718">
    <property type="entry name" value="OsmC/Ohr_fam"/>
</dbReference>
<gene>
    <name evidence="1" type="ORF">DEIPH_ctg050orf0040</name>
</gene>
<dbReference type="SUPFAM" id="SSF82784">
    <property type="entry name" value="OsmC-like"/>
    <property type="match status" value="1"/>
</dbReference>
<dbReference type="InterPro" id="IPR036102">
    <property type="entry name" value="OsmC/Ohrsf"/>
</dbReference>
<dbReference type="Pfam" id="PF02566">
    <property type="entry name" value="OsmC"/>
    <property type="match status" value="1"/>
</dbReference>
<dbReference type="STRING" id="1476583.DEIPH_ctg050orf0040"/>
<dbReference type="InterPro" id="IPR015946">
    <property type="entry name" value="KH_dom-like_a/b"/>
</dbReference>
<dbReference type="OrthoDB" id="1358603at2"/>
<evidence type="ECO:0000313" key="2">
    <source>
        <dbReference type="Proteomes" id="UP000020492"/>
    </source>
</evidence>
<accession>A0A016QN43</accession>
<comment type="caution">
    <text evidence="1">The sequence shown here is derived from an EMBL/GenBank/DDBJ whole genome shotgun (WGS) entry which is preliminary data.</text>
</comment>
<protein>
    <recommendedName>
        <fullName evidence="3">OsmC-like protein</fullName>
    </recommendedName>
</protein>
<reference evidence="1 2" key="1">
    <citation type="submission" date="2014-03" db="EMBL/GenBank/DDBJ databases">
        <title>Draft genome sequence of Deinococcus phoenicis 1P10ME.</title>
        <authorList>
            <person name="Stepanov V.G."/>
            <person name="Vaishampayan P."/>
            <person name="Venkateswaran K."/>
            <person name="Fox G.E."/>
        </authorList>
    </citation>
    <scope>NUCLEOTIDE SEQUENCE [LARGE SCALE GENOMIC DNA]</scope>
    <source>
        <strain evidence="1 2">1P10ME</strain>
    </source>
</reference>
<dbReference type="eggNOG" id="COG1765">
    <property type="taxonomic scope" value="Bacteria"/>
</dbReference>
<dbReference type="PATRIC" id="fig|1476583.3.peg.2800"/>
<dbReference type="RefSeq" id="WP_034359140.1">
    <property type="nucleotide sequence ID" value="NZ_JHAC01000048.1"/>
</dbReference>
<dbReference type="Gene3D" id="3.30.300.20">
    <property type="match status" value="1"/>
</dbReference>
<organism evidence="1 2">
    <name type="scientific">Deinococcus phoenicis</name>
    <dbReference type="NCBI Taxonomy" id="1476583"/>
    <lineage>
        <taxon>Bacteria</taxon>
        <taxon>Thermotogati</taxon>
        <taxon>Deinococcota</taxon>
        <taxon>Deinococci</taxon>
        <taxon>Deinococcales</taxon>
        <taxon>Deinococcaceae</taxon>
        <taxon>Deinococcus</taxon>
    </lineage>
</organism>
<sequence length="138" mass="14869">MNISARVENSAGRHQVTLRTGGNVQDLSIPPRSTGFGSSVNGGELLFLALATCYCNDVYREAAKRGLNVERVEVEVEGEFGAEGEPARNVTYRVRVAAQGSEAEVQELLRHTDRVAEIQNTLRAGTAVTLGRIEVVGI</sequence>
<dbReference type="EMBL" id="JHAC01000048">
    <property type="protein sequence ID" value="EYB67189.1"/>
    <property type="molecule type" value="Genomic_DNA"/>
</dbReference>
<name>A0A016QN43_9DEIO</name>